<dbReference type="GO" id="GO:0005524">
    <property type="term" value="F:ATP binding"/>
    <property type="evidence" value="ECO:0007669"/>
    <property type="project" value="UniProtKB-UniRule"/>
</dbReference>
<dbReference type="FunCoup" id="F0Y7Y6">
    <property type="interactions" value="126"/>
</dbReference>
<dbReference type="GeneID" id="20222310"/>
<feature type="domain" description="Protein kinase" evidence="10">
    <location>
        <begin position="80"/>
        <end position="368"/>
    </location>
</feature>
<dbReference type="EMBL" id="GL833127">
    <property type="protein sequence ID" value="EGB08808.1"/>
    <property type="molecule type" value="Genomic_DNA"/>
</dbReference>
<feature type="binding site" evidence="7">
    <location>
        <position position="110"/>
    </location>
    <ligand>
        <name>ATP</name>
        <dbReference type="ChEBI" id="CHEBI:30616"/>
    </ligand>
</feature>
<dbReference type="InParanoid" id="F0Y7Y6"/>
<keyword evidence="2 8" id="KW-0723">Serine/threonine-protein kinase</keyword>
<dbReference type="GO" id="GO:0005737">
    <property type="term" value="C:cytoplasm"/>
    <property type="evidence" value="ECO:0007669"/>
    <property type="project" value="TreeGrafter"/>
</dbReference>
<evidence type="ECO:0000256" key="9">
    <source>
        <dbReference type="SAM" id="MobiDB-lite"/>
    </source>
</evidence>
<protein>
    <recommendedName>
        <fullName evidence="10">Protein kinase domain-containing protein</fullName>
    </recommendedName>
</protein>
<comment type="similarity">
    <text evidence="1">Belongs to the protein kinase superfamily. CMGC Ser/Thr protein kinase family. GSK-3 subfamily.</text>
</comment>
<sequence length="441" mass="48331">MDKFSGGAARRSSTESESTRRRDVSSTAMDQLPKHSGQARQSLAVGKGDKKRDGQQSDGAAARAVAPNVGEVIDGQTLRFNAERIIGNGSFGVVFRASVVETGEVVAIKKVLQDKRFKNRELHIMRQLSKQPHPNVIALKHCFYSSDERNEDELYLNLVLEYMPETVYSVARAWQKAKTPLPAHHARLYVYQLCRALGQIHGAGICHRDIKPQNLLLDPATQIVKLIDFGSAKVLVPGEPNVSYICSRYYRAPELIFGSTEYTTAIDTWSSGCVFAELLLGAPLFPGDSGVDQLVEIIKVLGTPSREDIQEMNASYTEFKFPQIRAHAWAKVFRSRTPPRAVDCVAQFLAYAPLRRVLPLRALAHDFFDELRVPGATLEPGGGALPPLFDFTDLELAQFPDLAKLRPNTNAPTGKAPDGVTPLAPDQQPPRGAAAPAAPPA</sequence>
<keyword evidence="12" id="KW-1185">Reference proteome</keyword>
<feature type="compositionally biased region" description="Basic and acidic residues" evidence="9">
    <location>
        <begin position="12"/>
        <end position="24"/>
    </location>
</feature>
<dbReference type="SUPFAM" id="SSF56112">
    <property type="entry name" value="Protein kinase-like (PK-like)"/>
    <property type="match status" value="1"/>
</dbReference>
<dbReference type="Pfam" id="PF00069">
    <property type="entry name" value="Pkinase"/>
    <property type="match status" value="1"/>
</dbReference>
<dbReference type="GO" id="GO:0004674">
    <property type="term" value="F:protein serine/threonine kinase activity"/>
    <property type="evidence" value="ECO:0007669"/>
    <property type="project" value="UniProtKB-KW"/>
</dbReference>
<evidence type="ECO:0000313" key="11">
    <source>
        <dbReference type="EMBL" id="EGB08808.1"/>
    </source>
</evidence>
<dbReference type="SMART" id="SM00220">
    <property type="entry name" value="S_TKc"/>
    <property type="match status" value="1"/>
</dbReference>
<evidence type="ECO:0000256" key="1">
    <source>
        <dbReference type="ARBA" id="ARBA00005527"/>
    </source>
</evidence>
<evidence type="ECO:0000313" key="12">
    <source>
        <dbReference type="Proteomes" id="UP000002729"/>
    </source>
</evidence>
<dbReference type="InterPro" id="IPR000719">
    <property type="entry name" value="Prot_kinase_dom"/>
</dbReference>
<evidence type="ECO:0000256" key="7">
    <source>
        <dbReference type="PROSITE-ProRule" id="PRU10141"/>
    </source>
</evidence>
<dbReference type="InterPro" id="IPR008271">
    <property type="entry name" value="Ser/Thr_kinase_AS"/>
</dbReference>
<keyword evidence="4 7" id="KW-0547">Nucleotide-binding</keyword>
<reference evidence="11 12" key="1">
    <citation type="journal article" date="2011" name="Proc. Natl. Acad. Sci. U.S.A.">
        <title>Niche of harmful alga Aureococcus anophagefferens revealed through ecogenomics.</title>
        <authorList>
            <person name="Gobler C.J."/>
            <person name="Berry D.L."/>
            <person name="Dyhrman S.T."/>
            <person name="Wilhelm S.W."/>
            <person name="Salamov A."/>
            <person name="Lobanov A.V."/>
            <person name="Zhang Y."/>
            <person name="Collier J.L."/>
            <person name="Wurch L.L."/>
            <person name="Kustka A.B."/>
            <person name="Dill B.D."/>
            <person name="Shah M."/>
            <person name="VerBerkmoes N.C."/>
            <person name="Kuo A."/>
            <person name="Terry A."/>
            <person name="Pangilinan J."/>
            <person name="Lindquist E.A."/>
            <person name="Lucas S."/>
            <person name="Paulsen I.T."/>
            <person name="Hattenrath-Lehmann T.K."/>
            <person name="Talmage S.C."/>
            <person name="Walker E.A."/>
            <person name="Koch F."/>
            <person name="Burson A.M."/>
            <person name="Marcoval M.A."/>
            <person name="Tang Y.Z."/>
            <person name="Lecleir G.R."/>
            <person name="Coyne K.J."/>
            <person name="Berg G.M."/>
            <person name="Bertrand E.M."/>
            <person name="Saito M.A."/>
            <person name="Gladyshev V.N."/>
            <person name="Grigoriev I.V."/>
        </authorList>
    </citation>
    <scope>NUCLEOTIDE SEQUENCE [LARGE SCALE GENOMIC DNA]</scope>
    <source>
        <strain evidence="12">CCMP 1984</strain>
    </source>
</reference>
<dbReference type="PANTHER" id="PTHR24057:SF0">
    <property type="entry name" value="PROTEIN KINASE SHAGGY-RELATED"/>
    <property type="match status" value="1"/>
</dbReference>
<dbReference type="RefSeq" id="XP_009036787.1">
    <property type="nucleotide sequence ID" value="XM_009038539.1"/>
</dbReference>
<dbReference type="Proteomes" id="UP000002729">
    <property type="component" value="Unassembled WGS sequence"/>
</dbReference>
<dbReference type="Gene3D" id="3.30.200.20">
    <property type="entry name" value="Phosphorylase Kinase, domain 1"/>
    <property type="match status" value="1"/>
</dbReference>
<evidence type="ECO:0000256" key="3">
    <source>
        <dbReference type="ARBA" id="ARBA00022679"/>
    </source>
</evidence>
<dbReference type="PROSITE" id="PS00108">
    <property type="entry name" value="PROTEIN_KINASE_ST"/>
    <property type="match status" value="1"/>
</dbReference>
<evidence type="ECO:0000256" key="4">
    <source>
        <dbReference type="ARBA" id="ARBA00022741"/>
    </source>
</evidence>
<accession>F0Y7Y6</accession>
<keyword evidence="6 7" id="KW-0067">ATP-binding</keyword>
<dbReference type="InterPro" id="IPR011009">
    <property type="entry name" value="Kinase-like_dom_sf"/>
</dbReference>
<feature type="region of interest" description="Disordered" evidence="9">
    <location>
        <begin position="1"/>
        <end position="63"/>
    </location>
</feature>
<dbReference type="KEGG" id="aaf:AURANDRAFT_53543"/>
<name>F0Y7Y6_AURAN</name>
<organism evidence="12">
    <name type="scientific">Aureococcus anophagefferens</name>
    <name type="common">Harmful bloom alga</name>
    <dbReference type="NCBI Taxonomy" id="44056"/>
    <lineage>
        <taxon>Eukaryota</taxon>
        <taxon>Sar</taxon>
        <taxon>Stramenopiles</taxon>
        <taxon>Ochrophyta</taxon>
        <taxon>Pelagophyceae</taxon>
        <taxon>Pelagomonadales</taxon>
        <taxon>Pelagomonadaceae</taxon>
        <taxon>Aureococcus</taxon>
    </lineage>
</organism>
<evidence type="ECO:0000256" key="5">
    <source>
        <dbReference type="ARBA" id="ARBA00022777"/>
    </source>
</evidence>
<keyword evidence="5" id="KW-0418">Kinase</keyword>
<dbReference type="eggNOG" id="KOG0658">
    <property type="taxonomic scope" value="Eukaryota"/>
</dbReference>
<evidence type="ECO:0000256" key="6">
    <source>
        <dbReference type="ARBA" id="ARBA00022840"/>
    </source>
</evidence>
<evidence type="ECO:0000256" key="8">
    <source>
        <dbReference type="RuleBase" id="RU000304"/>
    </source>
</evidence>
<dbReference type="GO" id="GO:0030154">
    <property type="term" value="P:cell differentiation"/>
    <property type="evidence" value="ECO:0007669"/>
    <property type="project" value="TreeGrafter"/>
</dbReference>
<dbReference type="PANTHER" id="PTHR24057">
    <property type="entry name" value="GLYCOGEN SYNTHASE KINASE-3 ALPHA"/>
    <property type="match status" value="1"/>
</dbReference>
<dbReference type="InterPro" id="IPR050591">
    <property type="entry name" value="GSK-3"/>
</dbReference>
<dbReference type="PROSITE" id="PS00107">
    <property type="entry name" value="PROTEIN_KINASE_ATP"/>
    <property type="match status" value="1"/>
</dbReference>
<evidence type="ECO:0000256" key="2">
    <source>
        <dbReference type="ARBA" id="ARBA00022527"/>
    </source>
</evidence>
<gene>
    <name evidence="11" type="ORF">AURANDRAFT_53543</name>
</gene>
<dbReference type="FunFam" id="3.30.200.20:FF:000009">
    <property type="entry name" value="Glycogen synthase kinase-3 beta"/>
    <property type="match status" value="1"/>
</dbReference>
<dbReference type="FunFam" id="1.10.510.10:FF:000082">
    <property type="entry name" value="Shaggy-related protein kinase kappa"/>
    <property type="match status" value="1"/>
</dbReference>
<dbReference type="CDD" id="cd14137">
    <property type="entry name" value="STKc_GSK3"/>
    <property type="match status" value="1"/>
</dbReference>
<dbReference type="GO" id="GO:0007165">
    <property type="term" value="P:signal transduction"/>
    <property type="evidence" value="ECO:0007669"/>
    <property type="project" value="TreeGrafter"/>
</dbReference>
<keyword evidence="3" id="KW-0808">Transferase</keyword>
<feature type="region of interest" description="Disordered" evidence="9">
    <location>
        <begin position="404"/>
        <end position="441"/>
    </location>
</feature>
<dbReference type="OMA" id="MKTTMPM"/>
<dbReference type="AlphaFoldDB" id="F0Y7Y6"/>
<dbReference type="OrthoDB" id="272141at2759"/>
<dbReference type="PROSITE" id="PS50011">
    <property type="entry name" value="PROTEIN_KINASE_DOM"/>
    <property type="match status" value="1"/>
</dbReference>
<dbReference type="Gene3D" id="1.10.510.10">
    <property type="entry name" value="Transferase(Phosphotransferase) domain 1"/>
    <property type="match status" value="1"/>
</dbReference>
<proteinExistence type="inferred from homology"/>
<dbReference type="InterPro" id="IPR039192">
    <property type="entry name" value="STKc_GSK3"/>
</dbReference>
<dbReference type="InterPro" id="IPR017441">
    <property type="entry name" value="Protein_kinase_ATP_BS"/>
</dbReference>
<dbReference type="GO" id="GO:0005634">
    <property type="term" value="C:nucleus"/>
    <property type="evidence" value="ECO:0007669"/>
    <property type="project" value="TreeGrafter"/>
</dbReference>
<feature type="compositionally biased region" description="Low complexity" evidence="9">
    <location>
        <begin position="424"/>
        <end position="441"/>
    </location>
</feature>
<evidence type="ECO:0000259" key="10">
    <source>
        <dbReference type="PROSITE" id="PS50011"/>
    </source>
</evidence>